<keyword evidence="2" id="KW-1185">Reference proteome</keyword>
<evidence type="ECO:0000313" key="2">
    <source>
        <dbReference type="Proteomes" id="UP001165060"/>
    </source>
</evidence>
<accession>A0ABQ6N9Z5</accession>
<name>A0ABQ6N9Z5_9STRA</name>
<evidence type="ECO:0000313" key="1">
    <source>
        <dbReference type="EMBL" id="GMI52474.1"/>
    </source>
</evidence>
<comment type="caution">
    <text evidence="1">The sequence shown here is derived from an EMBL/GenBank/DDBJ whole genome shotgun (WGS) entry which is preliminary data.</text>
</comment>
<sequence>MYDSILLSGSRRFLVPISHPDNGGKGDDRVSEVAAVFYLTELNDVSERSNDAVKYVVDHAVMGLAKIVRFENPDAWRTKDTFLRAECSVLEWDEGLARAEPAASTAPEPRAMLDPERLLLSRYASLLSLQQSSSQPVRFTSSSPVSSAPGLGPDSLYGFLGLWQRYLESLARLREAELQGKLQDKLLAYLSESGGSTPPQSLSFESLPKELKGELRSLQGRLEEELVPMTRGNHMQIQYVLQLPTHEARVACMSEMVDTEIRRINAVEQLKKMFPKEKEGGGEEGGKDEEGF</sequence>
<dbReference type="EMBL" id="BRYB01006592">
    <property type="protein sequence ID" value="GMI52474.1"/>
    <property type="molecule type" value="Genomic_DNA"/>
</dbReference>
<gene>
    <name evidence="1" type="ORF">TeGR_g14592</name>
</gene>
<dbReference type="Proteomes" id="UP001165060">
    <property type="component" value="Unassembled WGS sequence"/>
</dbReference>
<proteinExistence type="predicted"/>
<reference evidence="1 2" key="1">
    <citation type="journal article" date="2023" name="Commun. Biol.">
        <title>Genome analysis of Parmales, the sister group of diatoms, reveals the evolutionary specialization of diatoms from phago-mixotrophs to photoautotrophs.</title>
        <authorList>
            <person name="Ban H."/>
            <person name="Sato S."/>
            <person name="Yoshikawa S."/>
            <person name="Yamada K."/>
            <person name="Nakamura Y."/>
            <person name="Ichinomiya M."/>
            <person name="Sato N."/>
            <person name="Blanc-Mathieu R."/>
            <person name="Endo H."/>
            <person name="Kuwata A."/>
            <person name="Ogata H."/>
        </authorList>
    </citation>
    <scope>NUCLEOTIDE SEQUENCE [LARGE SCALE GENOMIC DNA]</scope>
</reference>
<protein>
    <submittedName>
        <fullName evidence="1">Uncharacterized protein</fullName>
    </submittedName>
</protein>
<organism evidence="1 2">
    <name type="scientific">Tetraparma gracilis</name>
    <dbReference type="NCBI Taxonomy" id="2962635"/>
    <lineage>
        <taxon>Eukaryota</taxon>
        <taxon>Sar</taxon>
        <taxon>Stramenopiles</taxon>
        <taxon>Ochrophyta</taxon>
        <taxon>Bolidophyceae</taxon>
        <taxon>Parmales</taxon>
        <taxon>Triparmaceae</taxon>
        <taxon>Tetraparma</taxon>
    </lineage>
</organism>